<dbReference type="GO" id="GO:0006412">
    <property type="term" value="P:translation"/>
    <property type="evidence" value="ECO:0007669"/>
    <property type="project" value="InterPro"/>
</dbReference>
<dbReference type="PANTHER" id="PTHR37228">
    <property type="entry name" value="RIBOSOMAL PROTEIN S21 FAMILY PROTEIN"/>
    <property type="match status" value="1"/>
</dbReference>
<dbReference type="GO" id="GO:0005840">
    <property type="term" value="C:ribosome"/>
    <property type="evidence" value="ECO:0007669"/>
    <property type="project" value="UniProtKB-KW"/>
</dbReference>
<comment type="caution">
    <text evidence="4">The sequence shown here is derived from an EMBL/GenBank/DDBJ whole genome shotgun (WGS) entry which is preliminary data.</text>
</comment>
<protein>
    <submittedName>
        <fullName evidence="4">Uncharacterized protein</fullName>
    </submittedName>
</protein>
<gene>
    <name evidence="4" type="ORF">SAY87_013839</name>
</gene>
<keyword evidence="3" id="KW-0687">Ribonucleoprotein</keyword>
<dbReference type="InterPro" id="IPR001911">
    <property type="entry name" value="Ribosomal_bS21"/>
</dbReference>
<organism evidence="4 5">
    <name type="scientific">Trapa incisa</name>
    <dbReference type="NCBI Taxonomy" id="236973"/>
    <lineage>
        <taxon>Eukaryota</taxon>
        <taxon>Viridiplantae</taxon>
        <taxon>Streptophyta</taxon>
        <taxon>Embryophyta</taxon>
        <taxon>Tracheophyta</taxon>
        <taxon>Spermatophyta</taxon>
        <taxon>Magnoliopsida</taxon>
        <taxon>eudicotyledons</taxon>
        <taxon>Gunneridae</taxon>
        <taxon>Pentapetalae</taxon>
        <taxon>rosids</taxon>
        <taxon>malvids</taxon>
        <taxon>Myrtales</taxon>
        <taxon>Lythraceae</taxon>
        <taxon>Trapa</taxon>
    </lineage>
</organism>
<evidence type="ECO:0000256" key="3">
    <source>
        <dbReference type="ARBA" id="ARBA00023274"/>
    </source>
</evidence>
<dbReference type="Pfam" id="PF01165">
    <property type="entry name" value="Ribosomal_S21"/>
    <property type="match status" value="1"/>
</dbReference>
<dbReference type="PANTHER" id="PTHR37228:SF1">
    <property type="entry name" value="RIBOSOMAL PROTEIN S21 FAMILY PROTEIN"/>
    <property type="match status" value="1"/>
</dbReference>
<dbReference type="GO" id="GO:0003735">
    <property type="term" value="F:structural constituent of ribosome"/>
    <property type="evidence" value="ECO:0007669"/>
    <property type="project" value="InterPro"/>
</dbReference>
<comment type="similarity">
    <text evidence="1">Belongs to the bacterial ribosomal protein bS21 family.</text>
</comment>
<accession>A0AAN7QDG4</accession>
<sequence>MVAVLVEEEGVDEEEAICAAHTVGGSKQLDLAGQLDAERPRFRHLSGRLEILLRRKLLQAPIQRRVQWHEAHMETMLVHNLLEPADEIRSHFVNCIALNVTLSAMKDLFTDEVNDETAVGVPAGEVSDEDLAVGWHQQLRGIRVKVLNGNLERALAFMQRVMQSSGIERMIKQEQTHHIKNSEKRILARKNLERKLRSQEFARKLQAVLVKKVRGM</sequence>
<evidence type="ECO:0000313" key="4">
    <source>
        <dbReference type="EMBL" id="KAK4764401.1"/>
    </source>
</evidence>
<keyword evidence="5" id="KW-1185">Reference proteome</keyword>
<name>A0AAN7QDG4_9MYRT</name>
<dbReference type="GO" id="GO:1990904">
    <property type="term" value="C:ribonucleoprotein complex"/>
    <property type="evidence" value="ECO:0007669"/>
    <property type="project" value="UniProtKB-KW"/>
</dbReference>
<dbReference type="AlphaFoldDB" id="A0AAN7QDG4"/>
<dbReference type="Proteomes" id="UP001345219">
    <property type="component" value="Chromosome 11"/>
</dbReference>
<reference evidence="4 5" key="1">
    <citation type="journal article" date="2023" name="Hortic Res">
        <title>Pangenome of water caltrop reveals structural variations and asymmetric subgenome divergence after allopolyploidization.</title>
        <authorList>
            <person name="Zhang X."/>
            <person name="Chen Y."/>
            <person name="Wang L."/>
            <person name="Yuan Y."/>
            <person name="Fang M."/>
            <person name="Shi L."/>
            <person name="Lu R."/>
            <person name="Comes H.P."/>
            <person name="Ma Y."/>
            <person name="Chen Y."/>
            <person name="Huang G."/>
            <person name="Zhou Y."/>
            <person name="Zheng Z."/>
            <person name="Qiu Y."/>
        </authorList>
    </citation>
    <scope>NUCLEOTIDE SEQUENCE [LARGE SCALE GENOMIC DNA]</scope>
    <source>
        <tissue evidence="4">Roots</tissue>
    </source>
</reference>
<proteinExistence type="inferred from homology"/>
<evidence type="ECO:0000256" key="2">
    <source>
        <dbReference type="ARBA" id="ARBA00022980"/>
    </source>
</evidence>
<evidence type="ECO:0000256" key="1">
    <source>
        <dbReference type="ARBA" id="ARBA00006640"/>
    </source>
</evidence>
<keyword evidence="2" id="KW-0689">Ribosomal protein</keyword>
<evidence type="ECO:0000313" key="5">
    <source>
        <dbReference type="Proteomes" id="UP001345219"/>
    </source>
</evidence>
<dbReference type="EMBL" id="JAXIOK010000008">
    <property type="protein sequence ID" value="KAK4764401.1"/>
    <property type="molecule type" value="Genomic_DNA"/>
</dbReference>